<feature type="region of interest" description="Disordered" evidence="1">
    <location>
        <begin position="578"/>
        <end position="600"/>
    </location>
</feature>
<comment type="caution">
    <text evidence="2">The sequence shown here is derived from an EMBL/GenBank/DDBJ whole genome shotgun (WGS) entry which is preliminary data.</text>
</comment>
<dbReference type="RefSeq" id="WP_183564352.1">
    <property type="nucleotide sequence ID" value="NZ_JACHOP010000002.1"/>
</dbReference>
<dbReference type="PANTHER" id="PTHR34599:SF1">
    <property type="entry name" value="PHOSPHATIDIC ACID PHOSPHATASE TYPE 2_HALOPEROXIDASE DOMAIN-CONTAINING PROTEIN"/>
    <property type="match status" value="1"/>
</dbReference>
<feature type="compositionally biased region" description="Polar residues" evidence="1">
    <location>
        <begin position="230"/>
        <end position="244"/>
    </location>
</feature>
<dbReference type="GO" id="GO:0004601">
    <property type="term" value="F:peroxidase activity"/>
    <property type="evidence" value="ECO:0007669"/>
    <property type="project" value="InterPro"/>
</dbReference>
<keyword evidence="3" id="KW-1185">Reference proteome</keyword>
<dbReference type="PANTHER" id="PTHR34599">
    <property type="entry name" value="PEROXIDASE-RELATED"/>
    <property type="match status" value="1"/>
</dbReference>
<dbReference type="Gene3D" id="1.10.606.10">
    <property type="entry name" value="Vanadium-containing Chloroperoxidase, domain 2"/>
    <property type="match status" value="1"/>
</dbReference>
<proteinExistence type="predicted"/>
<reference evidence="2 3" key="1">
    <citation type="submission" date="2020-08" db="EMBL/GenBank/DDBJ databases">
        <title>Genomic Encyclopedia of Type Strains, Phase IV (KMG-IV): sequencing the most valuable type-strain genomes for metagenomic binning, comparative biology and taxonomic classification.</title>
        <authorList>
            <person name="Goeker M."/>
        </authorList>
    </citation>
    <scope>NUCLEOTIDE SEQUENCE [LARGE SCALE GENOMIC DNA]</scope>
    <source>
        <strain evidence="2 3">DSM 2163</strain>
    </source>
</reference>
<organism evidence="2 3">
    <name type="scientific">Methylorubrum rhodinum</name>
    <dbReference type="NCBI Taxonomy" id="29428"/>
    <lineage>
        <taxon>Bacteria</taxon>
        <taxon>Pseudomonadati</taxon>
        <taxon>Pseudomonadota</taxon>
        <taxon>Alphaproteobacteria</taxon>
        <taxon>Hyphomicrobiales</taxon>
        <taxon>Methylobacteriaceae</taxon>
        <taxon>Methylorubrum</taxon>
    </lineage>
</organism>
<feature type="region of interest" description="Disordered" evidence="1">
    <location>
        <begin position="59"/>
        <end position="80"/>
    </location>
</feature>
<dbReference type="SUPFAM" id="SSF48317">
    <property type="entry name" value="Acid phosphatase/Vanadium-dependent haloperoxidase"/>
    <property type="match status" value="1"/>
</dbReference>
<dbReference type="InterPro" id="IPR036938">
    <property type="entry name" value="PAP2/HPO_sf"/>
</dbReference>
<evidence type="ECO:0000256" key="1">
    <source>
        <dbReference type="SAM" id="MobiDB-lite"/>
    </source>
</evidence>
<evidence type="ECO:0008006" key="4">
    <source>
        <dbReference type="Google" id="ProtNLM"/>
    </source>
</evidence>
<dbReference type="EMBL" id="JACHOP010000002">
    <property type="protein sequence ID" value="MBB5755798.1"/>
    <property type="molecule type" value="Genomic_DNA"/>
</dbReference>
<sequence>MSNGDTDRDFDIGEGAPIKGLGSFHKSLPHNQFGEVCPKAFGEFVAATRGNGTGFAGVEEGSAREKGKGTAKLTNPQAGLAGDQLIDHPSLYIMPPAPSVKSEATAAEMTELYWMALLRDVPFDELAGHPDVQVAVKELNEVYEKAAGLTGADRILPGIDLPGGAGSFTPFEPGTLFRLGLPGERFGPMISQFFIRPVHFGTQTIDQMQRPYKAGRNYLTEFDDWLKAQNSGKDSNNQDYPSSNEDSEDNFECGNRYISTMRDLARFVNKDALHQAYFNAALLMLSGMAKWTPDNPYRDVLKREAGFGVLGAPHILALVSEVATRALKAVWNQKWQVHLRLRPEAYGGLVHVQNIGVKEKGNIGVKENGNIGVKENGTYTKRAYGLPFDVSASEAAKRVNECYGSYLLPMAFTAGSPTHPAYGAGHATVAGACVTILKAYFATLDGKEPVKFKTLYERAQPFGKKHKIKAYVTGKVDDTWQRIELPDDVRESLTIEGELNKLAQNVAMGRTMGGVHWRTDNARSLILGEALAAEILADITEDANEKPEFIFRTFARKADGEPYIVRIAGGKILVDGQEPKKERKGSLIPDAADSENAATS</sequence>
<gene>
    <name evidence="2" type="ORF">HNR00_000494</name>
</gene>
<protein>
    <recommendedName>
        <fullName evidence="4">Vanadium-dependent haloperoxidase</fullName>
    </recommendedName>
</protein>
<name>A0A840ZF44_9HYPH</name>
<accession>A0A840ZF44</accession>
<feature type="region of interest" description="Disordered" evidence="1">
    <location>
        <begin position="230"/>
        <end position="251"/>
    </location>
</feature>
<dbReference type="InterPro" id="IPR016119">
    <property type="entry name" value="Br/Cl_peroxidase_C"/>
</dbReference>
<dbReference type="CDD" id="cd03398">
    <property type="entry name" value="PAP2_haloperoxidase"/>
    <property type="match status" value="1"/>
</dbReference>
<dbReference type="Proteomes" id="UP000583454">
    <property type="component" value="Unassembled WGS sequence"/>
</dbReference>
<dbReference type="AlphaFoldDB" id="A0A840ZF44"/>
<evidence type="ECO:0000313" key="2">
    <source>
        <dbReference type="EMBL" id="MBB5755798.1"/>
    </source>
</evidence>
<dbReference type="InterPro" id="IPR052559">
    <property type="entry name" value="V-haloperoxidase"/>
</dbReference>
<evidence type="ECO:0000313" key="3">
    <source>
        <dbReference type="Proteomes" id="UP000583454"/>
    </source>
</evidence>